<dbReference type="STRING" id="1122192.SAMN02745673_03775"/>
<reference evidence="3 4" key="1">
    <citation type="submission" date="2017-02" db="EMBL/GenBank/DDBJ databases">
        <authorList>
            <person name="Peterson S.W."/>
        </authorList>
    </citation>
    <scope>NUCLEOTIDE SEQUENCE [LARGE SCALE GENOMIC DNA]</scope>
    <source>
        <strain evidence="3 4">DSM 45154</strain>
    </source>
</reference>
<sequence>MRLRTTTAASLVALSAVGGVIALASPAAADLVTSCNGVGGAVTVPGDLVVPAGKSCTLTGTTVEGAVTVRAGADLIATDAVFKGKVTVQENGYLDVTDTEIGGTVTARSAFGAYLDGGQVSGDLRATAISGSEVEGFLFAVGSEVDGALNARTGDLFVESATIGGSATGDGTGYADLHDTVVEGNLRIAGNEHGSVFCGGEVYGNATYLANSGIVQIGSDGPGSSCAATSYWDRNVTVKDNTATVHIDHNIIRGDLVATGNDPVALTGAHNRVRGDVEGEFGEIVATRSRVAAAQDRAAELEAKAEDRREAARTEAQQAGEAF</sequence>
<evidence type="ECO:0000256" key="1">
    <source>
        <dbReference type="SAM" id="MobiDB-lite"/>
    </source>
</evidence>
<keyword evidence="2" id="KW-0732">Signal</keyword>
<dbReference type="EMBL" id="FUWS01000010">
    <property type="protein sequence ID" value="SKA29810.1"/>
    <property type="molecule type" value="Genomic_DNA"/>
</dbReference>
<gene>
    <name evidence="3" type="ORF">SAMN02745673_03775</name>
</gene>
<evidence type="ECO:0000256" key="2">
    <source>
        <dbReference type="SAM" id="SignalP"/>
    </source>
</evidence>
<feature type="compositionally biased region" description="Basic and acidic residues" evidence="1">
    <location>
        <begin position="301"/>
        <end position="313"/>
    </location>
</feature>
<feature type="region of interest" description="Disordered" evidence="1">
    <location>
        <begin position="301"/>
        <end position="323"/>
    </location>
</feature>
<name>A0A1T4SNI9_9ACTN</name>
<dbReference type="Proteomes" id="UP000190637">
    <property type="component" value="Unassembled WGS sequence"/>
</dbReference>
<proteinExistence type="predicted"/>
<dbReference type="OrthoDB" id="5149096at2"/>
<evidence type="ECO:0008006" key="5">
    <source>
        <dbReference type="Google" id="ProtNLM"/>
    </source>
</evidence>
<evidence type="ECO:0000313" key="4">
    <source>
        <dbReference type="Proteomes" id="UP000190637"/>
    </source>
</evidence>
<organism evidence="3 4">
    <name type="scientific">Marinactinospora thermotolerans DSM 45154</name>
    <dbReference type="NCBI Taxonomy" id="1122192"/>
    <lineage>
        <taxon>Bacteria</taxon>
        <taxon>Bacillati</taxon>
        <taxon>Actinomycetota</taxon>
        <taxon>Actinomycetes</taxon>
        <taxon>Streptosporangiales</taxon>
        <taxon>Nocardiopsidaceae</taxon>
        <taxon>Marinactinospora</taxon>
    </lineage>
</organism>
<accession>A0A1T4SNI9</accession>
<feature type="chain" id="PRO_5012684915" description="Polymer-forming protein" evidence="2">
    <location>
        <begin position="30"/>
        <end position="323"/>
    </location>
</feature>
<dbReference type="AlphaFoldDB" id="A0A1T4SNI9"/>
<protein>
    <recommendedName>
        <fullName evidence="5">Polymer-forming protein</fullName>
    </recommendedName>
</protein>
<feature type="compositionally biased region" description="Low complexity" evidence="1">
    <location>
        <begin position="314"/>
        <end position="323"/>
    </location>
</feature>
<keyword evidence="4" id="KW-1185">Reference proteome</keyword>
<feature type="signal peptide" evidence="2">
    <location>
        <begin position="1"/>
        <end position="29"/>
    </location>
</feature>
<evidence type="ECO:0000313" key="3">
    <source>
        <dbReference type="EMBL" id="SKA29810.1"/>
    </source>
</evidence>
<dbReference type="RefSeq" id="WP_078763013.1">
    <property type="nucleotide sequence ID" value="NZ_FUWS01000010.1"/>
</dbReference>